<dbReference type="InterPro" id="IPR011662">
    <property type="entry name" value="Secretin/TonB_short_N"/>
</dbReference>
<evidence type="ECO:0000256" key="2">
    <source>
        <dbReference type="ARBA" id="ARBA00009810"/>
    </source>
</evidence>
<reference evidence="18 19" key="1">
    <citation type="submission" date="2017-02" db="EMBL/GenBank/DDBJ databases">
        <title>Arcobacter lacus sp. nov., a new species isolated from reclaimed water.</title>
        <authorList>
            <person name="Figueras M.J."/>
            <person name="Perez-Cataluna A."/>
            <person name="Salas-Masso N."/>
        </authorList>
    </citation>
    <scope>NUCLEOTIDE SEQUENCE [LARGE SCALE GENOMIC DNA]</scope>
    <source>
        <strain evidence="18 19">RW43-9</strain>
    </source>
</reference>
<comment type="caution">
    <text evidence="18">The sequence shown here is derived from an EMBL/GenBank/DDBJ whole genome shotgun (WGS) entry which is preliminary data.</text>
</comment>
<dbReference type="Pfam" id="PF00593">
    <property type="entry name" value="TonB_dep_Rec_b-barrel"/>
    <property type="match status" value="1"/>
</dbReference>
<evidence type="ECO:0000256" key="6">
    <source>
        <dbReference type="ARBA" id="ARBA00022692"/>
    </source>
</evidence>
<dbReference type="Pfam" id="PF07715">
    <property type="entry name" value="Plug"/>
    <property type="match status" value="1"/>
</dbReference>
<feature type="chain" id="PRO_5047387542" evidence="16">
    <location>
        <begin position="23"/>
        <end position="770"/>
    </location>
</feature>
<dbReference type="InterPro" id="IPR010105">
    <property type="entry name" value="TonB_sidphr_rcpt"/>
</dbReference>
<evidence type="ECO:0000256" key="4">
    <source>
        <dbReference type="ARBA" id="ARBA00022452"/>
    </source>
</evidence>
<dbReference type="InterPro" id="IPR000531">
    <property type="entry name" value="Beta-barrel_TonB"/>
</dbReference>
<dbReference type="Gene3D" id="2.40.170.20">
    <property type="entry name" value="TonB-dependent receptor, beta-barrel domain"/>
    <property type="match status" value="1"/>
</dbReference>
<gene>
    <name evidence="18" type="ORF">B0175_09705</name>
</gene>
<evidence type="ECO:0000256" key="11">
    <source>
        <dbReference type="ARBA" id="ARBA00023136"/>
    </source>
</evidence>
<dbReference type="PROSITE" id="PS52016">
    <property type="entry name" value="TONB_DEPENDENT_REC_3"/>
    <property type="match status" value="1"/>
</dbReference>
<evidence type="ECO:0000256" key="5">
    <source>
        <dbReference type="ARBA" id="ARBA00022496"/>
    </source>
</evidence>
<keyword evidence="3 14" id="KW-0813">Transport</keyword>
<dbReference type="EMBL" id="MUXF01000019">
    <property type="protein sequence ID" value="PUE64680.1"/>
    <property type="molecule type" value="Genomic_DNA"/>
</dbReference>
<keyword evidence="5" id="KW-0410">Iron transport</keyword>
<organism evidence="18 19">
    <name type="scientific">Arcobacter lacus</name>
    <dbReference type="NCBI Taxonomy" id="1912876"/>
    <lineage>
        <taxon>Bacteria</taxon>
        <taxon>Pseudomonadati</taxon>
        <taxon>Campylobacterota</taxon>
        <taxon>Epsilonproteobacteria</taxon>
        <taxon>Campylobacterales</taxon>
        <taxon>Arcobacteraceae</taxon>
        <taxon>Arcobacter</taxon>
    </lineage>
</organism>
<dbReference type="Pfam" id="PF07660">
    <property type="entry name" value="STN"/>
    <property type="match status" value="1"/>
</dbReference>
<comment type="similarity">
    <text evidence="2 14 15">Belongs to the TonB-dependent receptor family.</text>
</comment>
<evidence type="ECO:0000259" key="17">
    <source>
        <dbReference type="SMART" id="SM00965"/>
    </source>
</evidence>
<evidence type="ECO:0000256" key="12">
    <source>
        <dbReference type="ARBA" id="ARBA00023170"/>
    </source>
</evidence>
<dbReference type="InterPro" id="IPR037066">
    <property type="entry name" value="Plug_dom_sf"/>
</dbReference>
<accession>A0ABX5JHT4</accession>
<evidence type="ECO:0000256" key="16">
    <source>
        <dbReference type="SAM" id="SignalP"/>
    </source>
</evidence>
<dbReference type="PANTHER" id="PTHR32552:SF74">
    <property type="entry name" value="HYDROXAMATE SIDEROPHORE RECEPTOR FHUE"/>
    <property type="match status" value="1"/>
</dbReference>
<feature type="signal peptide" evidence="16">
    <location>
        <begin position="1"/>
        <end position="22"/>
    </location>
</feature>
<dbReference type="PANTHER" id="PTHR32552">
    <property type="entry name" value="FERRICHROME IRON RECEPTOR-RELATED"/>
    <property type="match status" value="1"/>
</dbReference>
<keyword evidence="19" id="KW-1185">Reference proteome</keyword>
<dbReference type="PROSITE" id="PS01156">
    <property type="entry name" value="TONB_DEPENDENT_REC_2"/>
    <property type="match status" value="1"/>
</dbReference>
<name>A0ABX5JHT4_9BACT</name>
<dbReference type="InterPro" id="IPR039426">
    <property type="entry name" value="TonB-dep_rcpt-like"/>
</dbReference>
<dbReference type="NCBIfam" id="TIGR01783">
    <property type="entry name" value="TonB-siderophor"/>
    <property type="match status" value="1"/>
</dbReference>
<dbReference type="SUPFAM" id="SSF56935">
    <property type="entry name" value="Porins"/>
    <property type="match status" value="1"/>
</dbReference>
<evidence type="ECO:0000256" key="14">
    <source>
        <dbReference type="PROSITE-ProRule" id="PRU01360"/>
    </source>
</evidence>
<evidence type="ECO:0000313" key="18">
    <source>
        <dbReference type="EMBL" id="PUE64680.1"/>
    </source>
</evidence>
<keyword evidence="11 14" id="KW-0472">Membrane</keyword>
<dbReference type="Gene3D" id="2.170.130.10">
    <property type="entry name" value="TonB-dependent receptor, plug domain"/>
    <property type="match status" value="1"/>
</dbReference>
<evidence type="ECO:0000256" key="1">
    <source>
        <dbReference type="ARBA" id="ARBA00004571"/>
    </source>
</evidence>
<keyword evidence="8" id="KW-0408">Iron</keyword>
<dbReference type="Gene3D" id="3.55.50.30">
    <property type="match status" value="1"/>
</dbReference>
<comment type="subcellular location">
    <subcellularLocation>
        <location evidence="1 14">Cell outer membrane</location>
        <topology evidence="1 14">Multi-pass membrane protein</topology>
    </subcellularLocation>
</comment>
<evidence type="ECO:0000256" key="10">
    <source>
        <dbReference type="ARBA" id="ARBA00023077"/>
    </source>
</evidence>
<evidence type="ECO:0000256" key="3">
    <source>
        <dbReference type="ARBA" id="ARBA00022448"/>
    </source>
</evidence>
<keyword evidence="13 14" id="KW-0998">Cell outer membrane</keyword>
<dbReference type="CDD" id="cd01347">
    <property type="entry name" value="ligand_gated_channel"/>
    <property type="match status" value="1"/>
</dbReference>
<keyword evidence="4 14" id="KW-1134">Transmembrane beta strand</keyword>
<keyword evidence="9" id="KW-0406">Ion transport</keyword>
<dbReference type="SMART" id="SM00965">
    <property type="entry name" value="STN"/>
    <property type="match status" value="1"/>
</dbReference>
<dbReference type="RefSeq" id="WP_108528374.1">
    <property type="nucleotide sequence ID" value="NZ_MUXF01000019.1"/>
</dbReference>
<dbReference type="InterPro" id="IPR012910">
    <property type="entry name" value="Plug_dom"/>
</dbReference>
<protein>
    <submittedName>
        <fullName evidence="18">TonB-dependent siderophore receptor</fullName>
    </submittedName>
</protein>
<feature type="domain" description="Secretin/TonB short N-terminal" evidence="17">
    <location>
        <begin position="45"/>
        <end position="95"/>
    </location>
</feature>
<evidence type="ECO:0000256" key="7">
    <source>
        <dbReference type="ARBA" id="ARBA00022729"/>
    </source>
</evidence>
<evidence type="ECO:0000256" key="13">
    <source>
        <dbReference type="ARBA" id="ARBA00023237"/>
    </source>
</evidence>
<dbReference type="InterPro" id="IPR010917">
    <property type="entry name" value="TonB_rcpt_CS"/>
</dbReference>
<keyword evidence="12 18" id="KW-0675">Receptor</keyword>
<dbReference type="InterPro" id="IPR036942">
    <property type="entry name" value="Beta-barrel_TonB_sf"/>
</dbReference>
<dbReference type="Proteomes" id="UP000251311">
    <property type="component" value="Unassembled WGS sequence"/>
</dbReference>
<keyword evidence="7 16" id="KW-0732">Signal</keyword>
<keyword evidence="6 14" id="KW-0812">Transmembrane</keyword>
<evidence type="ECO:0000256" key="8">
    <source>
        <dbReference type="ARBA" id="ARBA00023004"/>
    </source>
</evidence>
<sequence length="770" mass="85762">MKRKSILVAPVLAILLNTSLSAEQFSVSNLTLKQAIEEISKKSNMPYMVDGKLLDGKKAPNIKNIEGVENALDEILKGTNLKATIEDGTILIKEKAVGQGTVLEPISVNDSYLGSTTENSNSYTTGTMNTATKLDLSIRETPQTVLVYTRQKLDDQNITSTQEFLSKIPGISLNRWDERLDATARGFDVNYYLYDGIPTSIYPSSGGDDPDLIVYDRVEIVKGANGLMTGAGNPAMGMNFIRKHANSKVFKGNIDASAGSWDNYTISTDIQTPLNADGNIRARFLAKHQDSKSFLDFYEKTNDVFYGVVDIDLTDTTYLSFGASYEDTQRDGARWGGLPAFYTDGSRTNFSRSTNVAADWTYWDNKTTTYFTDFKQYLYKDISLNIAYTNRQMNMDMVGAYFGGSGVDKATGIANGSTTIGAWESKDKENNLDLYTSIPFELGKLDHEIITGISYNKSKNKEYGFISDDTTNPAIDFNNISLVNPNLQLDNSPRGETTQKAYYLASRISLMEYLKLVAGVRVSSWKSDVNNLDREFDNEFVPYVGLVYDLDENHSIYASYTSIFQPQFAWDSNDKFLDPIDGKSYETGIKGEYYDGHLNTYLSVFRIEQDGVGESTGQTNSNGHYISVAKKGVVSKGFEIGASGKITDDFNLDFGLVNFEAKDANGEKFTTTNSRTTANVWAKYTIDDYRFGAGLNYKSKFYSGSGTTQITQDAFITTDLMAGYKVNKSLDFQLNVNNLFDEKYYEGLADANNLLYAKPRNFTLGMKYTF</sequence>
<keyword evidence="10 15" id="KW-0798">TonB box</keyword>
<evidence type="ECO:0000256" key="15">
    <source>
        <dbReference type="RuleBase" id="RU003357"/>
    </source>
</evidence>
<evidence type="ECO:0000256" key="9">
    <source>
        <dbReference type="ARBA" id="ARBA00023065"/>
    </source>
</evidence>
<proteinExistence type="inferred from homology"/>
<evidence type="ECO:0000313" key="19">
    <source>
        <dbReference type="Proteomes" id="UP000251311"/>
    </source>
</evidence>